<sequence>MTLKDDNDLVTGPGAPAMMPRRRFWLLPLGLGLALVAPGARAQVDPSRAGEFIRKTGEELVAAINAQAPIGERREQVAAVLRRAVDLDGVGRFILGRWWRIATSDEQQQYQRLFEEMLIRNLSSRFGEYQGVRFTLGRVQARAEDDVLVSTIVERPNSAPFGLDWRVGEVNGQPRVVDVIAEGTSLRLTQRSEYSSVITRNSGKVAPLLDAMRGQIATLAAAEGR</sequence>
<evidence type="ECO:0000313" key="1">
    <source>
        <dbReference type="EMBL" id="PZW48738.1"/>
    </source>
</evidence>
<dbReference type="Pfam" id="PF05494">
    <property type="entry name" value="MlaC"/>
    <property type="match status" value="1"/>
</dbReference>
<accession>A0A2W7JB40</accession>
<gene>
    <name evidence="1" type="ORF">C8P66_104155</name>
</gene>
<name>A0A2W7JB40_9PROT</name>
<reference evidence="1 2" key="1">
    <citation type="submission" date="2018-06" db="EMBL/GenBank/DDBJ databases">
        <title>Genomic Encyclopedia of Archaeal and Bacterial Type Strains, Phase II (KMG-II): from individual species to whole genera.</title>
        <authorList>
            <person name="Goeker M."/>
        </authorList>
    </citation>
    <scope>NUCLEOTIDE SEQUENCE [LARGE SCALE GENOMIC DNA]</scope>
    <source>
        <strain evidence="1 2">DSM 24525</strain>
    </source>
</reference>
<proteinExistence type="predicted"/>
<dbReference type="InterPro" id="IPR008869">
    <property type="entry name" value="MlaC/ttg2D"/>
</dbReference>
<dbReference type="PANTHER" id="PTHR36573">
    <property type="entry name" value="INTERMEMBRANE PHOSPHOLIPID TRANSPORT SYSTEM BINDING PROTEIN MLAC"/>
    <property type="match status" value="1"/>
</dbReference>
<dbReference type="Proteomes" id="UP000249688">
    <property type="component" value="Unassembled WGS sequence"/>
</dbReference>
<protein>
    <submittedName>
        <fullName evidence="1">Phospholipid transport system substrate-binding protein</fullName>
    </submittedName>
</protein>
<dbReference type="AlphaFoldDB" id="A0A2W7JB40"/>
<keyword evidence="2" id="KW-1185">Reference proteome</keyword>
<dbReference type="PANTHER" id="PTHR36573:SF1">
    <property type="entry name" value="INTERMEMBRANE PHOSPHOLIPID TRANSPORT SYSTEM BINDING PROTEIN MLAC"/>
    <property type="match status" value="1"/>
</dbReference>
<dbReference type="InterPro" id="IPR042245">
    <property type="entry name" value="Tgt2/MlaC_sf"/>
</dbReference>
<organism evidence="1 2">
    <name type="scientific">Humitalea rosea</name>
    <dbReference type="NCBI Taxonomy" id="990373"/>
    <lineage>
        <taxon>Bacteria</taxon>
        <taxon>Pseudomonadati</taxon>
        <taxon>Pseudomonadota</taxon>
        <taxon>Alphaproteobacteria</taxon>
        <taxon>Acetobacterales</taxon>
        <taxon>Roseomonadaceae</taxon>
        <taxon>Humitalea</taxon>
    </lineage>
</organism>
<dbReference type="Gene3D" id="3.10.450.710">
    <property type="entry name" value="Tgt2/MlaC"/>
    <property type="match status" value="1"/>
</dbReference>
<comment type="caution">
    <text evidence="1">The sequence shown here is derived from an EMBL/GenBank/DDBJ whole genome shotgun (WGS) entry which is preliminary data.</text>
</comment>
<dbReference type="EMBL" id="QKYU01000004">
    <property type="protein sequence ID" value="PZW48738.1"/>
    <property type="molecule type" value="Genomic_DNA"/>
</dbReference>
<evidence type="ECO:0000313" key="2">
    <source>
        <dbReference type="Proteomes" id="UP000249688"/>
    </source>
</evidence>
<dbReference type="RefSeq" id="WP_245903216.1">
    <property type="nucleotide sequence ID" value="NZ_QKYU01000004.1"/>
</dbReference>